<evidence type="ECO:0008006" key="4">
    <source>
        <dbReference type="Google" id="ProtNLM"/>
    </source>
</evidence>
<dbReference type="AlphaFoldDB" id="A0A1F4Y126"/>
<keyword evidence="1" id="KW-0812">Transmembrane</keyword>
<keyword evidence="1" id="KW-1133">Transmembrane helix</keyword>
<evidence type="ECO:0000313" key="2">
    <source>
        <dbReference type="EMBL" id="OGC87680.1"/>
    </source>
</evidence>
<comment type="caution">
    <text evidence="2">The sequence shown here is derived from an EMBL/GenBank/DDBJ whole genome shotgun (WGS) entry which is preliminary data.</text>
</comment>
<dbReference type="SMART" id="SM00671">
    <property type="entry name" value="SEL1"/>
    <property type="match status" value="1"/>
</dbReference>
<dbReference type="Gene3D" id="1.25.40.10">
    <property type="entry name" value="Tetratricopeptide repeat domain"/>
    <property type="match status" value="1"/>
</dbReference>
<dbReference type="InterPro" id="IPR011990">
    <property type="entry name" value="TPR-like_helical_dom_sf"/>
</dbReference>
<evidence type="ECO:0000313" key="3">
    <source>
        <dbReference type="Proteomes" id="UP000178585"/>
    </source>
</evidence>
<dbReference type="SUPFAM" id="SSF48452">
    <property type="entry name" value="TPR-like"/>
    <property type="match status" value="1"/>
</dbReference>
<dbReference type="Proteomes" id="UP000178585">
    <property type="component" value="Unassembled WGS sequence"/>
</dbReference>
<organism evidence="2 3">
    <name type="scientific">Candidatus Adlerbacteria bacterium RIFCSPLOWO2_01_FULL_54_21b</name>
    <dbReference type="NCBI Taxonomy" id="1797245"/>
    <lineage>
        <taxon>Bacteria</taxon>
        <taxon>Candidatus Adleribacteriota</taxon>
    </lineage>
</organism>
<reference evidence="2 3" key="1">
    <citation type="journal article" date="2016" name="Nat. Commun.">
        <title>Thousands of microbial genomes shed light on interconnected biogeochemical processes in an aquifer system.</title>
        <authorList>
            <person name="Anantharaman K."/>
            <person name="Brown C.T."/>
            <person name="Hug L.A."/>
            <person name="Sharon I."/>
            <person name="Castelle C.J."/>
            <person name="Probst A.J."/>
            <person name="Thomas B.C."/>
            <person name="Singh A."/>
            <person name="Wilkins M.J."/>
            <person name="Karaoz U."/>
            <person name="Brodie E.L."/>
            <person name="Williams K.H."/>
            <person name="Hubbard S.S."/>
            <person name="Banfield J.F."/>
        </authorList>
    </citation>
    <scope>NUCLEOTIDE SEQUENCE [LARGE SCALE GENOMIC DNA]</scope>
</reference>
<protein>
    <recommendedName>
        <fullName evidence="4">Tetratricopeptide repeat protein</fullName>
    </recommendedName>
</protein>
<accession>A0A1F4Y126</accession>
<feature type="transmembrane region" description="Helical" evidence="1">
    <location>
        <begin position="7"/>
        <end position="26"/>
    </location>
</feature>
<dbReference type="STRING" id="1797245.A2949_02155"/>
<dbReference type="InterPro" id="IPR006597">
    <property type="entry name" value="Sel1-like"/>
</dbReference>
<name>A0A1F4Y126_9BACT</name>
<dbReference type="Pfam" id="PF13431">
    <property type="entry name" value="TPR_17"/>
    <property type="match status" value="1"/>
</dbReference>
<proteinExistence type="predicted"/>
<evidence type="ECO:0000256" key="1">
    <source>
        <dbReference type="SAM" id="Phobius"/>
    </source>
</evidence>
<dbReference type="EMBL" id="MEWZ01000002">
    <property type="protein sequence ID" value="OGC87680.1"/>
    <property type="molecule type" value="Genomic_DNA"/>
</dbReference>
<keyword evidence="1" id="KW-0472">Membrane</keyword>
<sequence>MTEIQRNLAVGIGIAALLGAGVYYYATRSPLPAPGGQTATSTPTIGGIGATGDYTVEEVEIETPPPTIRPVIISADLSAEARAAIVAHFEENKKLLAKDPYNFNAWLDLAILYKIGGDYRGAEAIWLYATKAWPTSPIAYNNLGDLYQNFLKDPLKAKFYYDQAAKLKTP</sequence>
<gene>
    <name evidence="2" type="ORF">A2949_02155</name>
</gene>